<evidence type="ECO:0000259" key="3">
    <source>
        <dbReference type="Pfam" id="PF02826"/>
    </source>
</evidence>
<dbReference type="PANTHER" id="PTHR10996">
    <property type="entry name" value="2-HYDROXYACID DEHYDROGENASE-RELATED"/>
    <property type="match status" value="1"/>
</dbReference>
<accession>A0A255E8P9</accession>
<dbReference type="InterPro" id="IPR050223">
    <property type="entry name" value="D-isomer_2-hydroxyacid_DH"/>
</dbReference>
<evidence type="ECO:0000313" key="5">
    <source>
        <dbReference type="Proteomes" id="UP000216533"/>
    </source>
</evidence>
<dbReference type="GO" id="GO:0030267">
    <property type="term" value="F:glyoxylate reductase (NADPH) activity"/>
    <property type="evidence" value="ECO:0007669"/>
    <property type="project" value="TreeGrafter"/>
</dbReference>
<keyword evidence="2" id="KW-0520">NAD</keyword>
<organism evidence="4 5">
    <name type="scientific">Parenemella sanctibonifatiensis</name>
    <dbReference type="NCBI Taxonomy" id="2016505"/>
    <lineage>
        <taxon>Bacteria</taxon>
        <taxon>Bacillati</taxon>
        <taxon>Actinomycetota</taxon>
        <taxon>Actinomycetes</taxon>
        <taxon>Propionibacteriales</taxon>
        <taxon>Propionibacteriaceae</taxon>
        <taxon>Parenemella</taxon>
    </lineage>
</organism>
<dbReference type="InterPro" id="IPR036291">
    <property type="entry name" value="NAD(P)-bd_dom_sf"/>
</dbReference>
<keyword evidence="1" id="KW-0560">Oxidoreductase</keyword>
<dbReference type="EMBL" id="NMVI01000015">
    <property type="protein sequence ID" value="OYN87886.1"/>
    <property type="molecule type" value="Genomic_DNA"/>
</dbReference>
<dbReference type="GO" id="GO:0051287">
    <property type="term" value="F:NAD binding"/>
    <property type="evidence" value="ECO:0007669"/>
    <property type="project" value="InterPro"/>
</dbReference>
<gene>
    <name evidence="4" type="ORF">CGZ92_06400</name>
</gene>
<evidence type="ECO:0000256" key="2">
    <source>
        <dbReference type="ARBA" id="ARBA00023027"/>
    </source>
</evidence>
<dbReference type="CDD" id="cd12165">
    <property type="entry name" value="2-Hacid_dh_6"/>
    <property type="match status" value="1"/>
</dbReference>
<dbReference type="PANTHER" id="PTHR10996:SF178">
    <property type="entry name" value="2-HYDROXYACID DEHYDROGENASE YGL185C-RELATED"/>
    <property type="match status" value="1"/>
</dbReference>
<reference evidence="4 5" key="1">
    <citation type="submission" date="2017-07" db="EMBL/GenBank/DDBJ databases">
        <title>Draft whole genome sequences of clinical Proprionibacteriaceae strains.</title>
        <authorList>
            <person name="Bernier A.-M."/>
            <person name="Bernard K."/>
            <person name="Domingo M.-C."/>
        </authorList>
    </citation>
    <scope>NUCLEOTIDE SEQUENCE [LARGE SCALE GENOMIC DNA]</scope>
    <source>
        <strain evidence="4 5">NML 160184</strain>
    </source>
</reference>
<dbReference type="GO" id="GO:0005829">
    <property type="term" value="C:cytosol"/>
    <property type="evidence" value="ECO:0007669"/>
    <property type="project" value="TreeGrafter"/>
</dbReference>
<dbReference type="GO" id="GO:0016618">
    <property type="term" value="F:hydroxypyruvate reductase [NAD(P)H] activity"/>
    <property type="evidence" value="ECO:0007669"/>
    <property type="project" value="TreeGrafter"/>
</dbReference>
<dbReference type="RefSeq" id="WP_094450551.1">
    <property type="nucleotide sequence ID" value="NZ_NMVI01000015.1"/>
</dbReference>
<name>A0A255E8P9_9ACTN</name>
<protein>
    <submittedName>
        <fullName evidence="4">Hydroxyacid dehydrogenase</fullName>
    </submittedName>
</protein>
<evidence type="ECO:0000256" key="1">
    <source>
        <dbReference type="ARBA" id="ARBA00023002"/>
    </source>
</evidence>
<dbReference type="InterPro" id="IPR006140">
    <property type="entry name" value="D-isomer_DH_NAD-bd"/>
</dbReference>
<dbReference type="AlphaFoldDB" id="A0A255E8P9"/>
<dbReference type="SUPFAM" id="SSF52283">
    <property type="entry name" value="Formate/glycerate dehydrogenase catalytic domain-like"/>
    <property type="match status" value="1"/>
</dbReference>
<feature type="domain" description="D-isomer specific 2-hydroxyacid dehydrogenase NAD-binding" evidence="3">
    <location>
        <begin position="109"/>
        <end position="303"/>
    </location>
</feature>
<evidence type="ECO:0000313" key="4">
    <source>
        <dbReference type="EMBL" id="OYN87886.1"/>
    </source>
</evidence>
<dbReference type="Proteomes" id="UP000216533">
    <property type="component" value="Unassembled WGS sequence"/>
</dbReference>
<dbReference type="Pfam" id="PF02826">
    <property type="entry name" value="2-Hacid_dh_C"/>
    <property type="match status" value="1"/>
</dbReference>
<dbReference type="Gene3D" id="3.40.50.720">
    <property type="entry name" value="NAD(P)-binding Rossmann-like Domain"/>
    <property type="match status" value="2"/>
</dbReference>
<proteinExistence type="predicted"/>
<sequence length="336" mass="35597">MTTPRRVLVSDPNLVEHQSRLEELVADVANCHWVADPTSKHGLNALAQADVFVGTTFTPAMTEHASRLQAVLVPGAGHDGIDKSALPAGVPVANTFHHEASIAEYVVACAVMLRRSLWQQAHALTDGVWASSVHDPSLRQPATLGASTVGIIGYGHIGQAVWRLLQPFGSRGRAIRHSPMDATPDGLDWIGTTADLPRLLSESDVMVLCTPLTDESRGMIGAAELDLLGPDGVLINVGRGPLVDESALYAALRGGRIGGAAIDVWYRYPDPSQRDSQGRSAVTMPASEPFGELPNVITTPHVSGVSSATFTGRVGDIAEAIHRLVAGQPLDRVVHP</sequence>
<comment type="caution">
    <text evidence="4">The sequence shown here is derived from an EMBL/GenBank/DDBJ whole genome shotgun (WGS) entry which is preliminary data.</text>
</comment>
<dbReference type="SUPFAM" id="SSF51735">
    <property type="entry name" value="NAD(P)-binding Rossmann-fold domains"/>
    <property type="match status" value="1"/>
</dbReference>